<dbReference type="Proteomes" id="UP000185669">
    <property type="component" value="Unassembled WGS sequence"/>
</dbReference>
<keyword evidence="1" id="KW-0732">Signal</keyword>
<accession>A0A1N7BP15</accession>
<name>A0A1N7BP15_9FIRM</name>
<sequence>MKKMLVLAFVLVFVLSGAVMAQDGVLKDDGDFEWDPGVEGGPIWQDGELYANYDVDTGDGVVFVNHIDADNPGVYTNLEEFDRSGEYLDVNDTNNENRQEVAITLPAEAYIPCYLEMRLTGNQGTTSAISYGPGASATGSTLPQGQSGYHMVFDNEIGGFLDANWVSLGHGSNAEIDPGDDVFIGACDIFAVEVISNDNYKYEVISKALEGADVANNGKKLPMYMRTDLGNGWLANDFIFNAERTFTRTRNAGVKLEALHNFKVPFSMNTVHGHYSGEVVFRAVTI</sequence>
<evidence type="ECO:0000313" key="3">
    <source>
        <dbReference type="Proteomes" id="UP000185669"/>
    </source>
</evidence>
<dbReference type="AlphaFoldDB" id="A0A1N7BP15"/>
<feature type="signal peptide" evidence="1">
    <location>
        <begin position="1"/>
        <end position="21"/>
    </location>
</feature>
<gene>
    <name evidence="2" type="ORF">SAMN05421834_13312</name>
</gene>
<reference evidence="3" key="1">
    <citation type="submission" date="2017-01" db="EMBL/GenBank/DDBJ databases">
        <authorList>
            <person name="Varghese N."/>
            <person name="Submissions S."/>
        </authorList>
    </citation>
    <scope>NUCLEOTIDE SEQUENCE [LARGE SCALE GENOMIC DNA]</scope>
    <source>
        <strain evidence="3">ATCC 700103</strain>
    </source>
</reference>
<evidence type="ECO:0000256" key="1">
    <source>
        <dbReference type="SAM" id="SignalP"/>
    </source>
</evidence>
<evidence type="ECO:0000313" key="2">
    <source>
        <dbReference type="EMBL" id="SIR52996.1"/>
    </source>
</evidence>
<dbReference type="RefSeq" id="WP_076546086.1">
    <property type="nucleotide sequence ID" value="NZ_FTNC01000033.1"/>
</dbReference>
<proteinExistence type="predicted"/>
<feature type="chain" id="PRO_5012230229" evidence="1">
    <location>
        <begin position="22"/>
        <end position="286"/>
    </location>
</feature>
<dbReference type="EMBL" id="FTNC01000033">
    <property type="protein sequence ID" value="SIR52996.1"/>
    <property type="molecule type" value="Genomic_DNA"/>
</dbReference>
<dbReference type="OrthoDB" id="2111511at2"/>
<protein>
    <submittedName>
        <fullName evidence="2">Uncharacterized protein</fullName>
    </submittedName>
</protein>
<dbReference type="STRING" id="56779.SAMN05421834_13312"/>
<organism evidence="2 3">
    <name type="scientific">Halanaerobium kushneri</name>
    <dbReference type="NCBI Taxonomy" id="56779"/>
    <lineage>
        <taxon>Bacteria</taxon>
        <taxon>Bacillati</taxon>
        <taxon>Bacillota</taxon>
        <taxon>Clostridia</taxon>
        <taxon>Halanaerobiales</taxon>
        <taxon>Halanaerobiaceae</taxon>
        <taxon>Halanaerobium</taxon>
    </lineage>
</organism>
<keyword evidence="3" id="KW-1185">Reference proteome</keyword>